<accession>A0ACC1PAZ7</accession>
<comment type="caution">
    <text evidence="1">The sequence shown here is derived from an EMBL/GenBank/DDBJ whole genome shotgun (WGS) entry which is preliminary data.</text>
</comment>
<reference evidence="1" key="1">
    <citation type="submission" date="2022-10" db="EMBL/GenBank/DDBJ databases">
        <title>Genome Sequence of Xylaria curta.</title>
        <authorList>
            <person name="Buettner E."/>
        </authorList>
    </citation>
    <scope>NUCLEOTIDE SEQUENCE</scope>
    <source>
        <strain evidence="1">Babe10</strain>
    </source>
</reference>
<gene>
    <name evidence="1" type="ORF">NUW58_g3424</name>
</gene>
<protein>
    <submittedName>
        <fullName evidence="1">Uncharacterized protein</fullName>
    </submittedName>
</protein>
<proteinExistence type="predicted"/>
<name>A0ACC1PAZ7_9PEZI</name>
<evidence type="ECO:0000313" key="1">
    <source>
        <dbReference type="EMBL" id="KAJ2989523.1"/>
    </source>
</evidence>
<sequence length="686" mass="77901">MMTQEVALAAYELGNEIQRLMKDEEYEEETFQTDLHRWRLRAVNGRHTWVYLEDAEEVSQHPHQTFREIYWLGLNYEEAPEKERDKEFPSNTSQPGQRQETLNALKRGSSFLRQLQMEDGSWGSNCDGPMFITVGIVFACYIVGIPLPQPLKREMCRYLINTRNRGGGWGVYLKGPSTVFGTAINYVMLRVLGLGPGQSVCRKARDLLNSMGGVLGIPTWGRFWLCVLNLYDWDGIVPLPAELLLTPRGFPLNPANWWMPIRNIYMGMCYLYGHRFQAPEDHLIRALRDEIYASQPYKEITHWPALRSYVNPIDLVKAKSPAQSAMVSAMGFWESFARFPIVNSFRSWGLDEALFQVEADVCSTEYCSYLPAYWSVYIIVLRQAHGADSHWVRGMTPHFADGLWMGTLTRMQGYIVSDVTAETLMAILQGHRVRGLSTRIPLERLQLAVDPLIGLECGGSGFAAYELVRGWEMIELCNITDTYEDCMIERRYAETTGAVMMALTEFHAEQPEYRREDIRRCIKGGASHLLSTQDEHGGWRGAWGVCFTFATMWALQGLACAGYTKEGGWGESLESYQAKDYVAAPEGSQVTNTAYAVIGLLAARCDRAAIERGVGYLTKSQRPNGEWLNETLEAIYTPPCGARYPLYKFHFPLKALAYYARRYGIKALKPSPHVLIGHGQDYDLIK</sequence>
<keyword evidence="2" id="KW-1185">Reference proteome</keyword>
<evidence type="ECO:0000313" key="2">
    <source>
        <dbReference type="Proteomes" id="UP001143856"/>
    </source>
</evidence>
<organism evidence="1 2">
    <name type="scientific">Xylaria curta</name>
    <dbReference type="NCBI Taxonomy" id="42375"/>
    <lineage>
        <taxon>Eukaryota</taxon>
        <taxon>Fungi</taxon>
        <taxon>Dikarya</taxon>
        <taxon>Ascomycota</taxon>
        <taxon>Pezizomycotina</taxon>
        <taxon>Sordariomycetes</taxon>
        <taxon>Xylariomycetidae</taxon>
        <taxon>Xylariales</taxon>
        <taxon>Xylariaceae</taxon>
        <taxon>Xylaria</taxon>
    </lineage>
</organism>
<dbReference type="EMBL" id="JAPDGR010000518">
    <property type="protein sequence ID" value="KAJ2989523.1"/>
    <property type="molecule type" value="Genomic_DNA"/>
</dbReference>
<dbReference type="Proteomes" id="UP001143856">
    <property type="component" value="Unassembled WGS sequence"/>
</dbReference>